<dbReference type="EMBL" id="JANHOG010000068">
    <property type="protein sequence ID" value="KAJ3558743.1"/>
    <property type="molecule type" value="Genomic_DNA"/>
</dbReference>
<name>A0ACC1TDP8_9APHY</name>
<sequence>MARPSRKVNTDPPTPLEGAAAPDVDSAAQQTARQHESARKGAETRKRNRKIEEKNQDTKMQNALLLLVLGCRRLEQLTKSTSQEPLEPPAEQERTEAKKPKRMPKSQGSAPRTKNKRGGESERNRPRSLLNHDHNDESDDSPLADSVRQPLAPKTVIKNAARPSQASKKSRSASDNNENDEDDLQDWQSDEGPDGRHHTDSGASNDEGAGDSYKADSDPESDGGRINRKLEIPKWTKGKASAKSEDSNRADHHNFNDGGSRALVVNSDDEDLLIPYDGIRSQHNSTASLVSMQTTSSTGPPLTAASASDRDEVQLSDAESVELPSRIGNLPAGPIPGISSQEGQGARGRQQSKKEKSQRQLAAEAEVSANMLIRASSNNFFATHSILASSMNLIPVVVVPAATMMPLTTMSVALAVMARTLLVDTAAETRIGKKIINVVTAMLKMTAATTIAILRTEIVVIVGTLKTKDRHRRYDREDEGRRRRQDSENDNRGHRRQDREDEERPLRRRDDSNEDRHRSSRRLMRRYYDDSDFDTDPDCDFCRQYYEEDSDSDEDSDTGSGKDYSRNQGSSRRRRSSTHSAASSAIGHLAASEICPRMSPQELEWPEAIRIILTPRGKVNKKDQTPTMQNLFASSIIALGLDLACDHGIYKADLRMQEQCKIIIKLAEPMNIPRLTERLQNDAKFTLHIVNLADGRNGSLRGNLKKAASGLVPQQYGLGQDDTAARVAALLLSSQYIYPGNILGPPTQMKYRDPFYLDIFPQLIATHFFNGPTSIGTIAQNQGKLTSSIREKPHELEIPAPMLGVVSAMIALALSDWSTGTYAGPRDVNIALAEDYYSKIMVEIAKMKENTLMYHRVMHGIYRRVW</sequence>
<comment type="caution">
    <text evidence="1">The sequence shown here is derived from an EMBL/GenBank/DDBJ whole genome shotgun (WGS) entry which is preliminary data.</text>
</comment>
<evidence type="ECO:0000313" key="2">
    <source>
        <dbReference type="Proteomes" id="UP001148662"/>
    </source>
</evidence>
<reference evidence="1" key="1">
    <citation type="submission" date="2022-07" db="EMBL/GenBank/DDBJ databases">
        <title>Genome Sequence of Phlebia brevispora.</title>
        <authorList>
            <person name="Buettner E."/>
        </authorList>
    </citation>
    <scope>NUCLEOTIDE SEQUENCE</scope>
    <source>
        <strain evidence="1">MPL23</strain>
    </source>
</reference>
<keyword evidence="2" id="KW-1185">Reference proteome</keyword>
<gene>
    <name evidence="1" type="ORF">NM688_g743</name>
</gene>
<dbReference type="Proteomes" id="UP001148662">
    <property type="component" value="Unassembled WGS sequence"/>
</dbReference>
<organism evidence="1 2">
    <name type="scientific">Phlebia brevispora</name>
    <dbReference type="NCBI Taxonomy" id="194682"/>
    <lineage>
        <taxon>Eukaryota</taxon>
        <taxon>Fungi</taxon>
        <taxon>Dikarya</taxon>
        <taxon>Basidiomycota</taxon>
        <taxon>Agaricomycotina</taxon>
        <taxon>Agaricomycetes</taxon>
        <taxon>Polyporales</taxon>
        <taxon>Meruliaceae</taxon>
        <taxon>Phlebia</taxon>
    </lineage>
</organism>
<protein>
    <submittedName>
        <fullName evidence="1">Uncharacterized protein</fullName>
    </submittedName>
</protein>
<evidence type="ECO:0000313" key="1">
    <source>
        <dbReference type="EMBL" id="KAJ3558743.1"/>
    </source>
</evidence>
<proteinExistence type="predicted"/>
<accession>A0ACC1TDP8</accession>